<reference evidence="1 2" key="1">
    <citation type="journal article" date="2006" name="Science">
        <title>Phytophthora genome sequences uncover evolutionary origins and mechanisms of pathogenesis.</title>
        <authorList>
            <person name="Tyler B.M."/>
            <person name="Tripathy S."/>
            <person name="Zhang X."/>
            <person name="Dehal P."/>
            <person name="Jiang R.H."/>
            <person name="Aerts A."/>
            <person name="Arredondo F.D."/>
            <person name="Baxter L."/>
            <person name="Bensasson D."/>
            <person name="Beynon J.L."/>
            <person name="Chapman J."/>
            <person name="Damasceno C.M."/>
            <person name="Dorrance A.E."/>
            <person name="Dou D."/>
            <person name="Dickerman A.W."/>
            <person name="Dubchak I.L."/>
            <person name="Garbelotto M."/>
            <person name="Gijzen M."/>
            <person name="Gordon S.G."/>
            <person name="Govers F."/>
            <person name="Grunwald N.J."/>
            <person name="Huang W."/>
            <person name="Ivors K.L."/>
            <person name="Jones R.W."/>
            <person name="Kamoun S."/>
            <person name="Krampis K."/>
            <person name="Lamour K.H."/>
            <person name="Lee M.K."/>
            <person name="McDonald W.H."/>
            <person name="Medina M."/>
            <person name="Meijer H.J."/>
            <person name="Nordberg E.K."/>
            <person name="Maclean D.J."/>
            <person name="Ospina-Giraldo M.D."/>
            <person name="Morris P.F."/>
            <person name="Phuntumart V."/>
            <person name="Putnam N.H."/>
            <person name="Rash S."/>
            <person name="Rose J.K."/>
            <person name="Sakihama Y."/>
            <person name="Salamov A.A."/>
            <person name="Savidor A."/>
            <person name="Scheuring C.F."/>
            <person name="Smith B.M."/>
            <person name="Sobral B.W."/>
            <person name="Terry A."/>
            <person name="Torto-Alalibo T.A."/>
            <person name="Win J."/>
            <person name="Xu Z."/>
            <person name="Zhang H."/>
            <person name="Grigoriev I.V."/>
            <person name="Rokhsar D.S."/>
            <person name="Boore J.L."/>
        </authorList>
    </citation>
    <scope>NUCLEOTIDE SEQUENCE [LARGE SCALE GENOMIC DNA]</scope>
    <source>
        <strain evidence="1 2">P6497</strain>
    </source>
</reference>
<gene>
    <name evidence="1" type="ORF">PHYSODRAFT_527338</name>
</gene>
<dbReference type="InParanoid" id="G5A8M6"/>
<organism evidence="1 2">
    <name type="scientific">Phytophthora sojae (strain P6497)</name>
    <name type="common">Soybean stem and root rot agent</name>
    <name type="synonym">Phytophthora megasperma f. sp. glycines</name>
    <dbReference type="NCBI Taxonomy" id="1094619"/>
    <lineage>
        <taxon>Eukaryota</taxon>
        <taxon>Sar</taxon>
        <taxon>Stramenopiles</taxon>
        <taxon>Oomycota</taxon>
        <taxon>Peronosporomycetes</taxon>
        <taxon>Peronosporales</taxon>
        <taxon>Peronosporaceae</taxon>
        <taxon>Phytophthora</taxon>
    </lineage>
</organism>
<evidence type="ECO:0000313" key="1">
    <source>
        <dbReference type="EMBL" id="EGZ08252.1"/>
    </source>
</evidence>
<dbReference type="KEGG" id="psoj:PHYSODRAFT_527338"/>
<dbReference type="AlphaFoldDB" id="G5A8M6"/>
<dbReference type="EMBL" id="JH159161">
    <property type="protein sequence ID" value="EGZ08252.1"/>
    <property type="molecule type" value="Genomic_DNA"/>
</dbReference>
<sequence>MRCTFVLEPMIVIFFGEFIEPRDAEVMETLELGDNWCLKIQVLSLCGLGALSEDGQDSKMVMGGLMRLLFGGNDRVVSSCELQPPRSVELRMNQELSTLHFEALCSSLQCAQSIQTLIMGLTTDTGEQRVSVHWWKWLAYGLFSSGARSRSSFDDIRLTSIRRMSAEDMEGFCAVLAAEHPEEYLCGTPRGQVQERTAILTINAAVRWHFNAHGQLVIETLSMPWSSACVTLFSDGGSSEWVNAIVPGFGRCQVRRDDLVFDEDGGGDACTPGLISLTIEFDKFEDSVSDGLPQFIEAVGAFLKALTIADATIELDVNEIIQCCPELQTLSLCGGTVDMQIDLSGYRANNLPVPIFNCYWPSLNTFTRELYDMDKIACVG</sequence>
<proteinExistence type="predicted"/>
<evidence type="ECO:0000313" key="2">
    <source>
        <dbReference type="Proteomes" id="UP000002640"/>
    </source>
</evidence>
<dbReference type="Proteomes" id="UP000002640">
    <property type="component" value="Unassembled WGS sequence"/>
</dbReference>
<dbReference type="RefSeq" id="XP_009536424.1">
    <property type="nucleotide sequence ID" value="XM_009538129.1"/>
</dbReference>
<dbReference type="GeneID" id="20661121"/>
<accession>G5A8M6</accession>
<keyword evidence="2" id="KW-1185">Reference proteome</keyword>
<name>G5A8M6_PHYSP</name>
<protein>
    <submittedName>
        <fullName evidence="1">Uncharacterized protein</fullName>
    </submittedName>
</protein>